<dbReference type="InterPro" id="IPR025408">
    <property type="entry name" value="DUF4134"/>
</dbReference>
<protein>
    <submittedName>
        <fullName evidence="2">Uncharacterized protein DUF4134</fullName>
    </submittedName>
</protein>
<gene>
    <name evidence="2" type="ORF">CLV98_12332</name>
</gene>
<organism evidence="2 3">
    <name type="scientific">Dyadobacter jejuensis</name>
    <dbReference type="NCBI Taxonomy" id="1082580"/>
    <lineage>
        <taxon>Bacteria</taxon>
        <taxon>Pseudomonadati</taxon>
        <taxon>Bacteroidota</taxon>
        <taxon>Cytophagia</taxon>
        <taxon>Cytophagales</taxon>
        <taxon>Spirosomataceae</taxon>
        <taxon>Dyadobacter</taxon>
    </lineage>
</organism>
<feature type="transmembrane region" description="Helical" evidence="1">
    <location>
        <begin position="28"/>
        <end position="48"/>
    </location>
</feature>
<reference evidence="2 3" key="1">
    <citation type="submission" date="2018-03" db="EMBL/GenBank/DDBJ databases">
        <title>Genomic Encyclopedia of Archaeal and Bacterial Type Strains, Phase II (KMG-II): from individual species to whole genera.</title>
        <authorList>
            <person name="Goeker M."/>
        </authorList>
    </citation>
    <scope>NUCLEOTIDE SEQUENCE [LARGE SCALE GENOMIC DNA]</scope>
    <source>
        <strain evidence="2 3">DSM 100346</strain>
    </source>
</reference>
<dbReference type="AlphaFoldDB" id="A0A316A865"/>
<keyword evidence="1" id="KW-0812">Transmembrane</keyword>
<keyword evidence="1" id="KW-0472">Membrane</keyword>
<evidence type="ECO:0000313" key="2">
    <source>
        <dbReference type="EMBL" id="PWJ53418.1"/>
    </source>
</evidence>
<dbReference type="EMBL" id="QGDT01000023">
    <property type="protein sequence ID" value="PWJ53418.1"/>
    <property type="molecule type" value="Genomic_DNA"/>
</dbReference>
<sequence length="102" mass="11425">MFLIDIRNSSTSDGYINRFVTIPLSENLSVVVGFVYSVLAILSLITAYRIYIKWHSGESEDIISDLSKWMLGMLLCLSLIAGLKQWLLLDPVPASGVEFKLD</sequence>
<comment type="caution">
    <text evidence="2">The sequence shown here is derived from an EMBL/GenBank/DDBJ whole genome shotgun (WGS) entry which is preliminary data.</text>
</comment>
<evidence type="ECO:0000313" key="3">
    <source>
        <dbReference type="Proteomes" id="UP000245880"/>
    </source>
</evidence>
<proteinExistence type="predicted"/>
<evidence type="ECO:0000256" key="1">
    <source>
        <dbReference type="SAM" id="Phobius"/>
    </source>
</evidence>
<keyword evidence="3" id="KW-1185">Reference proteome</keyword>
<dbReference type="Proteomes" id="UP000245880">
    <property type="component" value="Unassembled WGS sequence"/>
</dbReference>
<name>A0A316A865_9BACT</name>
<dbReference type="Pfam" id="PF13572">
    <property type="entry name" value="DUF4134"/>
    <property type="match status" value="1"/>
</dbReference>
<accession>A0A316A865</accession>
<feature type="transmembrane region" description="Helical" evidence="1">
    <location>
        <begin position="69"/>
        <end position="89"/>
    </location>
</feature>
<keyword evidence="1" id="KW-1133">Transmembrane helix</keyword>